<keyword evidence="2" id="KW-1185">Reference proteome</keyword>
<name>A0ACC2LD07_PERAE</name>
<protein>
    <submittedName>
        <fullName evidence="1">Uncharacterized protein</fullName>
    </submittedName>
</protein>
<evidence type="ECO:0000313" key="1">
    <source>
        <dbReference type="EMBL" id="KAJ8631407.1"/>
    </source>
</evidence>
<dbReference type="Proteomes" id="UP001234297">
    <property type="component" value="Chromosome 7"/>
</dbReference>
<accession>A0ACC2LD07</accession>
<dbReference type="EMBL" id="CM056815">
    <property type="protein sequence ID" value="KAJ8631407.1"/>
    <property type="molecule type" value="Genomic_DNA"/>
</dbReference>
<gene>
    <name evidence="1" type="ORF">MRB53_024730</name>
</gene>
<sequence length="296" mass="34092">MDSGGTQSFSELRVLDRQNDPTLEGIAANVKLLLKLIQDHNDPCNKDEGDRKSHRVAGMITIIDDVKSRIEKSQAPLVKRAQLRRCNTELRRTPIQNKDRKSQESIQEENERLRRELTMTVASRKSLERMFSSLGKEKEMIAAELALKVHELSDMEEHLNDLKAQNEKLLAKVQACAAEHKDSMVLKVEVPDIKPLQERNNVLSEQLLRSMEGCRVLKRSLREMQEENSEIKTKMSKIGREVEVGLDRIHDLRRRVTRAGERTVRSVDIEEQLSYLECLFQHFEGKVEMGALERGE</sequence>
<reference evidence="1 2" key="1">
    <citation type="journal article" date="2022" name="Hortic Res">
        <title>A haplotype resolved chromosomal level avocado genome allows analysis of novel avocado genes.</title>
        <authorList>
            <person name="Nath O."/>
            <person name="Fletcher S.J."/>
            <person name="Hayward A."/>
            <person name="Shaw L.M."/>
            <person name="Masouleh A.K."/>
            <person name="Furtado A."/>
            <person name="Henry R.J."/>
            <person name="Mitter N."/>
        </authorList>
    </citation>
    <scope>NUCLEOTIDE SEQUENCE [LARGE SCALE GENOMIC DNA]</scope>
    <source>
        <strain evidence="2">cv. Hass</strain>
    </source>
</reference>
<comment type="caution">
    <text evidence="1">The sequence shown here is derived from an EMBL/GenBank/DDBJ whole genome shotgun (WGS) entry which is preliminary data.</text>
</comment>
<organism evidence="1 2">
    <name type="scientific">Persea americana</name>
    <name type="common">Avocado</name>
    <dbReference type="NCBI Taxonomy" id="3435"/>
    <lineage>
        <taxon>Eukaryota</taxon>
        <taxon>Viridiplantae</taxon>
        <taxon>Streptophyta</taxon>
        <taxon>Embryophyta</taxon>
        <taxon>Tracheophyta</taxon>
        <taxon>Spermatophyta</taxon>
        <taxon>Magnoliopsida</taxon>
        <taxon>Magnoliidae</taxon>
        <taxon>Laurales</taxon>
        <taxon>Lauraceae</taxon>
        <taxon>Persea</taxon>
    </lineage>
</organism>
<evidence type="ECO:0000313" key="2">
    <source>
        <dbReference type="Proteomes" id="UP001234297"/>
    </source>
</evidence>
<proteinExistence type="predicted"/>